<sequence length="324" mass="37593">MESWETLTEKKEKTECGKIKEVWGKLFNTWYRGFFNADTRYLFKESKKTKPLIIQFGDFVRSFGHPWGNGDTCSFCFRNSRFSYKNIFTSEHSKLLGASAGERGVPNSFWNLNPEQSLRICDFCNFVLLNHHLALTRLSDGSEIFINAPSFQVMWYLNKFAREVLGPASSEEMRSKRNILAMSVIEYATKIQATLGVWTGMNIEVVSKRGGEIEFFSLPYEVIQLLADRRIASLLSQIGEFSVLNLVLAQDFSRLLELGYRLLRIGLKTVVEWGKSERDFVNQTLRLEKNKQHPARVADQLFQLSALIEEKRQRRETYERSCIF</sequence>
<organism evidence="2 3">
    <name type="scientific">Thermogutta terrifontis</name>
    <dbReference type="NCBI Taxonomy" id="1331910"/>
    <lineage>
        <taxon>Bacteria</taxon>
        <taxon>Pseudomonadati</taxon>
        <taxon>Planctomycetota</taxon>
        <taxon>Planctomycetia</taxon>
        <taxon>Pirellulales</taxon>
        <taxon>Thermoguttaceae</taxon>
        <taxon>Thermogutta</taxon>
    </lineage>
</organism>
<dbReference type="InterPro" id="IPR019121">
    <property type="entry name" value="CRISPR-assoc_CXXC-CXXC_dom"/>
</dbReference>
<gene>
    <name evidence="2" type="ORF">THTE_4420</name>
</gene>
<dbReference type="KEGG" id="ttf:THTE_4420"/>
<dbReference type="Proteomes" id="UP000215086">
    <property type="component" value="Chromosome"/>
</dbReference>
<feature type="domain" description="CRISPR-associated protein CXXC-CXXC" evidence="1">
    <location>
        <begin position="71"/>
        <end position="129"/>
    </location>
</feature>
<dbReference type="Pfam" id="PF09706">
    <property type="entry name" value="Cas_CXXC_CXXC"/>
    <property type="match status" value="1"/>
</dbReference>
<protein>
    <recommendedName>
        <fullName evidence="1">CRISPR-associated protein CXXC-CXXC domain-containing protein</fullName>
    </recommendedName>
</protein>
<proteinExistence type="predicted"/>
<evidence type="ECO:0000313" key="3">
    <source>
        <dbReference type="Proteomes" id="UP000215086"/>
    </source>
</evidence>
<keyword evidence="3" id="KW-1185">Reference proteome</keyword>
<dbReference type="InterPro" id="IPR010180">
    <property type="entry name" value="CRISPR-assoc_prot_CXXC-CXXC"/>
</dbReference>
<dbReference type="AlphaFoldDB" id="A0A286RM55"/>
<name>A0A286RM55_9BACT</name>
<dbReference type="NCBIfam" id="TIGR01908">
    <property type="entry name" value="cas_CXXC_CXXC"/>
    <property type="match status" value="1"/>
</dbReference>
<dbReference type="EMBL" id="CP018477">
    <property type="protein sequence ID" value="ASV77021.1"/>
    <property type="molecule type" value="Genomic_DNA"/>
</dbReference>
<reference evidence="2 3" key="1">
    <citation type="journal article" name="Front. Microbiol.">
        <title>Sugar Metabolism of the First Thermophilic Planctomycete Thermogutta terrifontis: Comparative Genomic and Transcriptomic Approaches.</title>
        <authorList>
            <person name="Elcheninov A.G."/>
            <person name="Menzel P."/>
            <person name="Gudbergsdottir S.R."/>
            <person name="Slesarev A.I."/>
            <person name="Kadnikov V.V."/>
            <person name="Krogh A."/>
            <person name="Bonch-Osmolovskaya E.A."/>
            <person name="Peng X."/>
            <person name="Kublanov I.V."/>
        </authorList>
    </citation>
    <scope>NUCLEOTIDE SEQUENCE [LARGE SCALE GENOMIC DNA]</scope>
    <source>
        <strain evidence="2 3">R1</strain>
    </source>
</reference>
<accession>A0A286RM55</accession>
<evidence type="ECO:0000259" key="1">
    <source>
        <dbReference type="Pfam" id="PF09706"/>
    </source>
</evidence>
<evidence type="ECO:0000313" key="2">
    <source>
        <dbReference type="EMBL" id="ASV77021.1"/>
    </source>
</evidence>